<dbReference type="GeneID" id="125178761"/>
<keyword evidence="1" id="KW-1185">Reference proteome</keyword>
<dbReference type="AlphaFoldDB" id="A0A979FRI4"/>
<name>A0A979FRI4_HYAAZ</name>
<protein>
    <submittedName>
        <fullName evidence="2">Uncharacterized protein LOC125178761</fullName>
    </submittedName>
</protein>
<dbReference type="RefSeq" id="XP_047739238.1">
    <property type="nucleotide sequence ID" value="XM_047883282.1"/>
</dbReference>
<proteinExistence type="predicted"/>
<accession>A0A979FRI4</accession>
<evidence type="ECO:0000313" key="2">
    <source>
        <dbReference type="RefSeq" id="XP_047739238.1"/>
    </source>
</evidence>
<gene>
    <name evidence="2" type="primary">LOC125178761</name>
</gene>
<evidence type="ECO:0000313" key="1">
    <source>
        <dbReference type="Proteomes" id="UP000694843"/>
    </source>
</evidence>
<dbReference type="KEGG" id="hazt:125178761"/>
<sequence>MKCSVLTTIYGPGNTTSGGLVFRSSALSNGKKLVDFAANNTAKWFDYLNLCKAHKTVTLLRVPTTLRDANIVAARGIVAVDATKMPNYEQIFTHDSKLVDTSLFRAPPKYEFDVQHCLISTYFNLYWIACLDYPLAITTAAVCEEL</sequence>
<reference evidence="2" key="1">
    <citation type="submission" date="2025-08" db="UniProtKB">
        <authorList>
            <consortium name="RefSeq"/>
        </authorList>
    </citation>
    <scope>IDENTIFICATION</scope>
    <source>
        <tissue evidence="2">Whole organism</tissue>
    </source>
</reference>
<dbReference type="Proteomes" id="UP000694843">
    <property type="component" value="Unplaced"/>
</dbReference>
<organism evidence="1 2">
    <name type="scientific">Hyalella azteca</name>
    <name type="common">Amphipod</name>
    <dbReference type="NCBI Taxonomy" id="294128"/>
    <lineage>
        <taxon>Eukaryota</taxon>
        <taxon>Metazoa</taxon>
        <taxon>Ecdysozoa</taxon>
        <taxon>Arthropoda</taxon>
        <taxon>Crustacea</taxon>
        <taxon>Multicrustacea</taxon>
        <taxon>Malacostraca</taxon>
        <taxon>Eumalacostraca</taxon>
        <taxon>Peracarida</taxon>
        <taxon>Amphipoda</taxon>
        <taxon>Senticaudata</taxon>
        <taxon>Talitrida</taxon>
        <taxon>Talitroidea</taxon>
        <taxon>Hyalellidae</taxon>
        <taxon>Hyalella</taxon>
    </lineage>
</organism>